<name>U7Q8Y5_9CYAN</name>
<accession>U7Q8Y5</accession>
<dbReference type="Proteomes" id="UP000017127">
    <property type="component" value="Unassembled WGS sequence"/>
</dbReference>
<reference evidence="1 2" key="1">
    <citation type="journal article" date="2013" name="Front. Microbiol.">
        <title>Comparative genomic analyses of the cyanobacterium, Lyngbya aestuarii BL J, a powerful hydrogen producer.</title>
        <authorList>
            <person name="Kothari A."/>
            <person name="Vaughn M."/>
            <person name="Garcia-Pichel F."/>
        </authorList>
    </citation>
    <scope>NUCLEOTIDE SEQUENCE [LARGE SCALE GENOMIC DNA]</scope>
    <source>
        <strain evidence="1 2">BL J</strain>
    </source>
</reference>
<comment type="caution">
    <text evidence="1">The sequence shown here is derived from an EMBL/GenBank/DDBJ whole genome shotgun (WGS) entry which is preliminary data.</text>
</comment>
<organism evidence="1 2">
    <name type="scientific">Lyngbya aestuarii BL J</name>
    <dbReference type="NCBI Taxonomy" id="1348334"/>
    <lineage>
        <taxon>Bacteria</taxon>
        <taxon>Bacillati</taxon>
        <taxon>Cyanobacteriota</taxon>
        <taxon>Cyanophyceae</taxon>
        <taxon>Oscillatoriophycideae</taxon>
        <taxon>Oscillatoriales</taxon>
        <taxon>Microcoleaceae</taxon>
        <taxon>Lyngbya</taxon>
    </lineage>
</organism>
<keyword evidence="2" id="KW-1185">Reference proteome</keyword>
<feature type="non-terminal residue" evidence="1">
    <location>
        <position position="35"/>
    </location>
</feature>
<proteinExistence type="predicted"/>
<gene>
    <name evidence="1" type="ORF">M595_6563</name>
</gene>
<dbReference type="EMBL" id="AUZM01000430">
    <property type="protein sequence ID" value="ERT03500.1"/>
    <property type="molecule type" value="Genomic_DNA"/>
</dbReference>
<evidence type="ECO:0000313" key="1">
    <source>
        <dbReference type="EMBL" id="ERT03500.1"/>
    </source>
</evidence>
<evidence type="ECO:0000313" key="2">
    <source>
        <dbReference type="Proteomes" id="UP000017127"/>
    </source>
</evidence>
<protein>
    <submittedName>
        <fullName evidence="1">Putative oxidoreductase-like protein</fullName>
    </submittedName>
</protein>
<dbReference type="AlphaFoldDB" id="U7Q8Y5"/>
<sequence>MASSHNIPHAASSVEEIVALPDVTGVAISTPPFLH</sequence>